<evidence type="ECO:0000259" key="2">
    <source>
        <dbReference type="Pfam" id="PF07859"/>
    </source>
</evidence>
<dbReference type="OrthoDB" id="408631at2759"/>
<dbReference type="EMBL" id="KZ826317">
    <property type="protein sequence ID" value="PYI11829.1"/>
    <property type="molecule type" value="Genomic_DNA"/>
</dbReference>
<feature type="domain" description="Alpha/beta hydrolase fold-3" evidence="2">
    <location>
        <begin position="67"/>
        <end position="284"/>
    </location>
</feature>
<sequence length="312" mass="34315">MPSYILLKSLAVLLRLYAKHAYPIPPPNPTRILSIPSRTPNRSIPVHLYAPSTSTLSSPTTPTPVLLNLSGSGFILPSHGIDVPFITQITTHTRYTVLDINYRLAPEHPFPAALEDIADVLGYVHSHPEQFDQTKIAICGFSAGGNLAASVVANYPATGIGTLVAFYPVLDGTIPDKEKERRMGGEKMKKGVGGVLPARLMGVYRKCYLRGVRLGNGRGRLEEDERLSPGQAGARLAGFPDRCLFVTCEWDSLARETEELGRRLMGPPGRDVRMVRVQGCGHAWDKIAKKGTKEWDERERAYQAVVDMLKDD</sequence>
<dbReference type="STRING" id="1448318.A0A319F709"/>
<keyword evidence="4" id="KW-1185">Reference proteome</keyword>
<name>A0A319F709_ASPSB</name>
<keyword evidence="3" id="KW-0378">Hydrolase</keyword>
<reference evidence="3 4" key="1">
    <citation type="submission" date="2018-02" db="EMBL/GenBank/DDBJ databases">
        <title>The genomes of Aspergillus section Nigri reveals drivers in fungal speciation.</title>
        <authorList>
            <consortium name="DOE Joint Genome Institute"/>
            <person name="Vesth T.C."/>
            <person name="Nybo J."/>
            <person name="Theobald S."/>
            <person name="Brandl J."/>
            <person name="Frisvad J.C."/>
            <person name="Nielsen K.F."/>
            <person name="Lyhne E.K."/>
            <person name="Kogle M.E."/>
            <person name="Kuo A."/>
            <person name="Riley R."/>
            <person name="Clum A."/>
            <person name="Nolan M."/>
            <person name="Lipzen A."/>
            <person name="Salamov A."/>
            <person name="Henrissat B."/>
            <person name="Wiebenga A."/>
            <person name="De vries R.P."/>
            <person name="Grigoriev I.V."/>
            <person name="Mortensen U.H."/>
            <person name="Andersen M.R."/>
            <person name="Baker S.E."/>
        </authorList>
    </citation>
    <scope>NUCLEOTIDE SEQUENCE [LARGE SCALE GENOMIC DNA]</scope>
    <source>
        <strain evidence="3 4">CBS 121057</strain>
    </source>
</reference>
<dbReference type="SUPFAM" id="SSF53474">
    <property type="entry name" value="alpha/beta-Hydrolases"/>
    <property type="match status" value="1"/>
</dbReference>
<protein>
    <submittedName>
        <fullName evidence="3">Alpha/beta-hydrolase</fullName>
    </submittedName>
</protein>
<dbReference type="Gene3D" id="3.40.50.1820">
    <property type="entry name" value="alpha/beta hydrolase"/>
    <property type="match status" value="1"/>
</dbReference>
<evidence type="ECO:0000256" key="1">
    <source>
        <dbReference type="SAM" id="SignalP"/>
    </source>
</evidence>
<keyword evidence="1" id="KW-0732">Signal</keyword>
<dbReference type="PANTHER" id="PTHR23024">
    <property type="entry name" value="ARYLACETAMIDE DEACETYLASE"/>
    <property type="match status" value="1"/>
</dbReference>
<dbReference type="VEuPathDB" id="FungiDB:BO78DRAFT_425707"/>
<accession>A0A319F709</accession>
<evidence type="ECO:0000313" key="4">
    <source>
        <dbReference type="Proteomes" id="UP000248423"/>
    </source>
</evidence>
<organism evidence="3 4">
    <name type="scientific">Aspergillus sclerotiicarbonarius (strain CBS 121057 / IBT 28362)</name>
    <dbReference type="NCBI Taxonomy" id="1448318"/>
    <lineage>
        <taxon>Eukaryota</taxon>
        <taxon>Fungi</taxon>
        <taxon>Dikarya</taxon>
        <taxon>Ascomycota</taxon>
        <taxon>Pezizomycotina</taxon>
        <taxon>Eurotiomycetes</taxon>
        <taxon>Eurotiomycetidae</taxon>
        <taxon>Eurotiales</taxon>
        <taxon>Aspergillaceae</taxon>
        <taxon>Aspergillus</taxon>
        <taxon>Aspergillus subgen. Circumdati</taxon>
    </lineage>
</organism>
<proteinExistence type="predicted"/>
<feature type="signal peptide" evidence="1">
    <location>
        <begin position="1"/>
        <end position="21"/>
    </location>
</feature>
<dbReference type="Pfam" id="PF07859">
    <property type="entry name" value="Abhydrolase_3"/>
    <property type="match status" value="1"/>
</dbReference>
<gene>
    <name evidence="3" type="ORF">BO78DRAFT_425707</name>
</gene>
<feature type="chain" id="PRO_5016315099" evidence="1">
    <location>
        <begin position="22"/>
        <end position="312"/>
    </location>
</feature>
<dbReference type="GO" id="GO:0016787">
    <property type="term" value="F:hydrolase activity"/>
    <property type="evidence" value="ECO:0007669"/>
    <property type="project" value="UniProtKB-KW"/>
</dbReference>
<dbReference type="InterPro" id="IPR029058">
    <property type="entry name" value="AB_hydrolase_fold"/>
</dbReference>
<dbReference type="PANTHER" id="PTHR23024:SF242">
    <property type="entry name" value="ALPHA_BETA HYDROLASE FOLD-3 DOMAIN-CONTAINING PROTEIN-RELATED"/>
    <property type="match status" value="1"/>
</dbReference>
<dbReference type="InterPro" id="IPR050466">
    <property type="entry name" value="Carboxylest/Gibb_receptor"/>
</dbReference>
<dbReference type="InterPro" id="IPR013094">
    <property type="entry name" value="AB_hydrolase_3"/>
</dbReference>
<evidence type="ECO:0000313" key="3">
    <source>
        <dbReference type="EMBL" id="PYI11829.1"/>
    </source>
</evidence>
<dbReference type="Proteomes" id="UP000248423">
    <property type="component" value="Unassembled WGS sequence"/>
</dbReference>
<dbReference type="AlphaFoldDB" id="A0A319F709"/>